<keyword evidence="2" id="KW-0240">DNA-directed RNA polymerase</keyword>
<evidence type="ECO:0000256" key="8">
    <source>
        <dbReference type="ARBA" id="ARBA00023163"/>
    </source>
</evidence>
<keyword evidence="3" id="KW-0808">Transferase</keyword>
<evidence type="ECO:0000256" key="3">
    <source>
        <dbReference type="ARBA" id="ARBA00022679"/>
    </source>
</evidence>
<dbReference type="Pfam" id="PF00309">
    <property type="entry name" value="Sigma54_AID"/>
    <property type="match status" value="1"/>
</dbReference>
<feature type="domain" description="RNA polymerase sigma factor 54 core-binding" evidence="10">
    <location>
        <begin position="97"/>
        <end position="274"/>
    </location>
</feature>
<dbReference type="InterPro" id="IPR007046">
    <property type="entry name" value="RNA_pol_sigma_54_core-bd"/>
</dbReference>
<protein>
    <submittedName>
        <fullName evidence="11">RNA polymerase sigma-54 factor</fullName>
    </submittedName>
</protein>
<dbReference type="Gene3D" id="1.10.10.1330">
    <property type="entry name" value="RNA polymerase sigma-54 factor, core-binding domain"/>
    <property type="match status" value="1"/>
</dbReference>
<dbReference type="GO" id="GO:0006352">
    <property type="term" value="P:DNA-templated transcription initiation"/>
    <property type="evidence" value="ECO:0007669"/>
    <property type="project" value="InterPro"/>
</dbReference>
<dbReference type="Gene3D" id="1.10.10.60">
    <property type="entry name" value="Homeodomain-like"/>
    <property type="match status" value="1"/>
</dbReference>
<evidence type="ECO:0000256" key="7">
    <source>
        <dbReference type="ARBA" id="ARBA00023125"/>
    </source>
</evidence>
<dbReference type="Proteomes" id="UP000275076">
    <property type="component" value="Unassembled WGS sequence"/>
</dbReference>
<dbReference type="Pfam" id="PF04552">
    <property type="entry name" value="Sigma54_DBD"/>
    <property type="match status" value="1"/>
</dbReference>
<evidence type="ECO:0000259" key="9">
    <source>
        <dbReference type="Pfam" id="PF04552"/>
    </source>
</evidence>
<keyword evidence="5" id="KW-0805">Transcription regulation</keyword>
<gene>
    <name evidence="11" type="primary">rpoN</name>
    <name evidence="11" type="ORF">D7Z54_24270</name>
</gene>
<dbReference type="OrthoDB" id="9814402at2"/>
<dbReference type="Pfam" id="PF04963">
    <property type="entry name" value="Sigma54_CBD"/>
    <property type="match status" value="1"/>
</dbReference>
<dbReference type="PRINTS" id="PR00045">
    <property type="entry name" value="SIGMA54FCT"/>
</dbReference>
<dbReference type="NCBIfam" id="TIGR02395">
    <property type="entry name" value="rpoN_sigma"/>
    <property type="match status" value="1"/>
</dbReference>
<evidence type="ECO:0000259" key="10">
    <source>
        <dbReference type="Pfam" id="PF04963"/>
    </source>
</evidence>
<organism evidence="11 12">
    <name type="scientific">Salibacterium salarium</name>
    <dbReference type="NCBI Taxonomy" id="284579"/>
    <lineage>
        <taxon>Bacteria</taxon>
        <taxon>Bacillati</taxon>
        <taxon>Bacillota</taxon>
        <taxon>Bacilli</taxon>
        <taxon>Bacillales</taxon>
        <taxon>Bacillaceae</taxon>
    </lineage>
</organism>
<reference evidence="11 12" key="1">
    <citation type="submission" date="2018-10" db="EMBL/GenBank/DDBJ databases">
        <title>Draft genome sequence of Bacillus salarius IM0101, isolated from a hypersaline soil in Inner Mongolia, China.</title>
        <authorList>
            <person name="Yamprayoonswat W."/>
            <person name="Boonvisut S."/>
            <person name="Jumpathong W."/>
            <person name="Sittihan S."/>
            <person name="Ruangsuj P."/>
            <person name="Wanthongcharoen S."/>
            <person name="Thongpramul N."/>
            <person name="Pimmason S."/>
            <person name="Yu B."/>
            <person name="Yasawong M."/>
        </authorList>
    </citation>
    <scope>NUCLEOTIDE SEQUENCE [LARGE SCALE GENOMIC DNA]</scope>
    <source>
        <strain evidence="11 12">IM0101</strain>
    </source>
</reference>
<dbReference type="InterPro" id="IPR000394">
    <property type="entry name" value="RNA_pol_sigma_54"/>
</dbReference>
<keyword evidence="8" id="KW-0804">Transcription</keyword>
<proteinExistence type="inferred from homology"/>
<dbReference type="GO" id="GO:0001216">
    <property type="term" value="F:DNA-binding transcription activator activity"/>
    <property type="evidence" value="ECO:0007669"/>
    <property type="project" value="InterPro"/>
</dbReference>
<evidence type="ECO:0000256" key="6">
    <source>
        <dbReference type="ARBA" id="ARBA00023082"/>
    </source>
</evidence>
<dbReference type="PIRSF" id="PIRSF000774">
    <property type="entry name" value="RpoN"/>
    <property type="match status" value="1"/>
</dbReference>
<evidence type="ECO:0000256" key="5">
    <source>
        <dbReference type="ARBA" id="ARBA00023015"/>
    </source>
</evidence>
<dbReference type="InterPro" id="IPR038709">
    <property type="entry name" value="RpoN_core-bd_sf"/>
</dbReference>
<keyword evidence="7" id="KW-0238">DNA-binding</keyword>
<dbReference type="GO" id="GO:0016779">
    <property type="term" value="F:nucleotidyltransferase activity"/>
    <property type="evidence" value="ECO:0007669"/>
    <property type="project" value="UniProtKB-KW"/>
</dbReference>
<comment type="caution">
    <text evidence="11">The sequence shown here is derived from an EMBL/GenBank/DDBJ whole genome shotgun (WGS) entry which is preliminary data.</text>
</comment>
<accession>A0A428MXC5</accession>
<dbReference type="EMBL" id="RBVX01000032">
    <property type="protein sequence ID" value="RSL30797.1"/>
    <property type="molecule type" value="Genomic_DNA"/>
</dbReference>
<evidence type="ECO:0000313" key="11">
    <source>
        <dbReference type="EMBL" id="RSL30797.1"/>
    </source>
</evidence>
<name>A0A428MXC5_9BACI</name>
<evidence type="ECO:0000256" key="2">
    <source>
        <dbReference type="ARBA" id="ARBA00022478"/>
    </source>
</evidence>
<feature type="domain" description="RNA polymerase sigma factor 54 DNA-binding" evidence="9">
    <location>
        <begin position="288"/>
        <end position="447"/>
    </location>
</feature>
<sequence length="449" mass="52249">MEMGLYQQQTMKLVMTQELRQAISLLQLSTLDLHQYIEEAALENPLMEIEEQDTSSMHAESYDMPVMWHDEPPEMQEREEHNEYSPFDQAKDDRLRVPDYLIQQIRLMPVDKFETKVLKHLASNVGDNGYLEGTYEETAAVLPVSWEKYEECVAHLQRLEPAGIAARSLKECLLLQLQRKFPRYELAEQVVSDWLEELGTHRWKEAAKRLNVSLADIQKVYDEIQQLDPYPGSSFGGEKPVCLVPDVYVERQGDTFSVELRDEGLPKIRLNRQYRHLLENKEEGEAAEYAKQKYKQLTWMLKSIDQRQQTIRSVTEAIVEFQRDFFKDGTSQMKPLTLKDVAEAADVHESTVSRTTTNKYVQTPHGLFELKYFFSAGMNNHDGEQTSTFAIKDMIHDLVDKEEKQRPLSDQKISTLIETERGISISRRAVAKYRDELNILSSSKRKRYV</sequence>
<evidence type="ECO:0000313" key="12">
    <source>
        <dbReference type="Proteomes" id="UP000275076"/>
    </source>
</evidence>
<dbReference type="AlphaFoldDB" id="A0A428MXC5"/>
<evidence type="ECO:0000256" key="1">
    <source>
        <dbReference type="ARBA" id="ARBA00008798"/>
    </source>
</evidence>
<keyword evidence="12" id="KW-1185">Reference proteome</keyword>
<dbReference type="PANTHER" id="PTHR32248:SF4">
    <property type="entry name" value="RNA POLYMERASE SIGMA-54 FACTOR"/>
    <property type="match status" value="1"/>
</dbReference>
<comment type="similarity">
    <text evidence="1">Belongs to the sigma-54 factor family.</text>
</comment>
<dbReference type="GO" id="GO:0000428">
    <property type="term" value="C:DNA-directed RNA polymerase complex"/>
    <property type="evidence" value="ECO:0007669"/>
    <property type="project" value="UniProtKB-KW"/>
</dbReference>
<dbReference type="GO" id="GO:0016987">
    <property type="term" value="F:sigma factor activity"/>
    <property type="evidence" value="ECO:0007669"/>
    <property type="project" value="UniProtKB-KW"/>
</dbReference>
<dbReference type="GO" id="GO:0003677">
    <property type="term" value="F:DNA binding"/>
    <property type="evidence" value="ECO:0007669"/>
    <property type="project" value="UniProtKB-KW"/>
</dbReference>
<dbReference type="InterPro" id="IPR007634">
    <property type="entry name" value="RNA_pol_sigma_54_DNA-bd"/>
</dbReference>
<keyword evidence="4" id="KW-0548">Nucleotidyltransferase</keyword>
<evidence type="ECO:0000256" key="4">
    <source>
        <dbReference type="ARBA" id="ARBA00022695"/>
    </source>
</evidence>
<dbReference type="PROSITE" id="PS50044">
    <property type="entry name" value="SIGMA54_3"/>
    <property type="match status" value="1"/>
</dbReference>
<dbReference type="PANTHER" id="PTHR32248">
    <property type="entry name" value="RNA POLYMERASE SIGMA-54 FACTOR"/>
    <property type="match status" value="1"/>
</dbReference>
<keyword evidence="6" id="KW-0731">Sigma factor</keyword>